<dbReference type="VEuPathDB" id="AmoebaDB:EIN_046640"/>
<evidence type="ECO:0000313" key="3">
    <source>
        <dbReference type="Proteomes" id="UP000014680"/>
    </source>
</evidence>
<evidence type="ECO:0000313" key="2">
    <source>
        <dbReference type="EMBL" id="ELP94411.1"/>
    </source>
</evidence>
<keyword evidence="1" id="KW-0732">Signal</keyword>
<dbReference type="Proteomes" id="UP000014680">
    <property type="component" value="Unassembled WGS sequence"/>
</dbReference>
<organism evidence="2 3">
    <name type="scientific">Entamoeba invadens IP1</name>
    <dbReference type="NCBI Taxonomy" id="370355"/>
    <lineage>
        <taxon>Eukaryota</taxon>
        <taxon>Amoebozoa</taxon>
        <taxon>Evosea</taxon>
        <taxon>Archamoebae</taxon>
        <taxon>Mastigamoebida</taxon>
        <taxon>Entamoebidae</taxon>
        <taxon>Entamoeba</taxon>
    </lineage>
</organism>
<gene>
    <name evidence="2" type="ORF">EIN_046640</name>
</gene>
<dbReference type="RefSeq" id="XP_004261182.1">
    <property type="nucleotide sequence ID" value="XM_004261134.1"/>
</dbReference>
<dbReference type="KEGG" id="eiv:EIN_046640"/>
<reference evidence="2 3" key="1">
    <citation type="submission" date="2012-10" db="EMBL/GenBank/DDBJ databases">
        <authorList>
            <person name="Zafar N."/>
            <person name="Inman J."/>
            <person name="Hall N."/>
            <person name="Lorenzi H."/>
            <person name="Caler E."/>
        </authorList>
    </citation>
    <scope>NUCLEOTIDE SEQUENCE [LARGE SCALE GENOMIC DNA]</scope>
    <source>
        <strain evidence="2 3">IP1</strain>
    </source>
</reference>
<protein>
    <submittedName>
        <fullName evidence="2">Uncharacterized protein</fullName>
    </submittedName>
</protein>
<name>A0A0A1UDK1_ENTIV</name>
<dbReference type="AlphaFoldDB" id="A0A0A1UDK1"/>
<dbReference type="EMBL" id="KB206215">
    <property type="protein sequence ID" value="ELP94411.1"/>
    <property type="molecule type" value="Genomic_DNA"/>
</dbReference>
<evidence type="ECO:0000256" key="1">
    <source>
        <dbReference type="SAM" id="SignalP"/>
    </source>
</evidence>
<proteinExistence type="predicted"/>
<feature type="chain" id="PRO_5012542680" evidence="1">
    <location>
        <begin position="16"/>
        <end position="508"/>
    </location>
</feature>
<keyword evidence="3" id="KW-1185">Reference proteome</keyword>
<dbReference type="GeneID" id="14893428"/>
<sequence length="508" mass="57657">MILINILALLVAVDSHHDPCVNEFSAMDITKAETHNGLIPRLHVTYTCYSEIENYQIKVAAHLSKQLCYFHKWYKFFNFHGKNISRCGQFFEITGPTQVPYHCMFAGTFESDSTDEDQEYYTRNIVLVNGLTMGHLTTMSAIEPPVFTKISLRASDAPFELLAKVTAITFNSTDIQMVVYDNSRPIQSVLVNDDEYFQNENGAFNVKRKKSIIDTVKFVAIDGEIFLAYVTTLFRIGDAFAQNPLTQIKDDQVCSFTPNPILFDEEQTTSKYDFSSWKILTVSGTNSTTYISHDKSVDFVMSDTEISIYFLYTTKFMVWSTYRFLLCDFSATSQVVLDRVFLTTMNYSDTFSVININPPFDQCSNMSFVLQNSLNSSQSLEYKYQFYSFMTRRCPTSNNVIGVVLKGTKGSIIRLQSTSLEENMTIVSSCRSASLECGELQCNPYETFPESFVNVGFTRDCFPADCGRCKYGYNCTAQGKCEKVNNKMTSSSALSYVVVLLLFTLFVI</sequence>
<feature type="signal peptide" evidence="1">
    <location>
        <begin position="1"/>
        <end position="15"/>
    </location>
</feature>
<accession>A0A0A1UDK1</accession>